<dbReference type="Pfam" id="PF02397">
    <property type="entry name" value="Bac_transf"/>
    <property type="match status" value="1"/>
</dbReference>
<sequence length="323" mass="35687">MIVVGHELAVVHITRQLRRERYHGLEVVGACLPAGGDGAVGLPVYGTFDDVALAVDAAAADTVIVLSCPELDGHALRRLAWRLERDEVDLIVASALVDVAGDRTTIRPVDGLPMLHVEHPRLEGGARVVKEIVDRVGAAALLALLSPLLLTLAVRIRRDSAGPVFFRQVRVGRDGQPFVMFKFRSMYLDAEARLAEIRHLNEHDGVLFKVRNDPRVTPVGRWLRRLSLDELPQLFNVLCGQMSLVGPRPPLPEEVAAYPDDVRRRLAVKPGMTGLWQVSGRSDLPWEEAVRLDLRYVENWSLSFDLVIMARTVSAVARSAGAY</sequence>
<proteinExistence type="inferred from homology"/>
<accession>A0A6V8KEL8</accession>
<dbReference type="EMBL" id="BLPF01000001">
    <property type="protein sequence ID" value="GFJ80496.1"/>
    <property type="molecule type" value="Genomic_DNA"/>
</dbReference>
<evidence type="ECO:0000256" key="6">
    <source>
        <dbReference type="ARBA" id="ARBA00023136"/>
    </source>
</evidence>
<dbReference type="Proteomes" id="UP000482800">
    <property type="component" value="Unassembled WGS sequence"/>
</dbReference>
<dbReference type="AlphaFoldDB" id="A0A6V8KEL8"/>
<feature type="domain" description="Bacterial sugar transferase" evidence="7">
    <location>
        <begin position="130"/>
        <end position="317"/>
    </location>
</feature>
<evidence type="ECO:0000313" key="8">
    <source>
        <dbReference type="EMBL" id="GFJ80496.1"/>
    </source>
</evidence>
<evidence type="ECO:0000256" key="3">
    <source>
        <dbReference type="ARBA" id="ARBA00022679"/>
    </source>
</evidence>
<keyword evidence="6" id="KW-0472">Membrane</keyword>
<protein>
    <recommendedName>
        <fullName evidence="7">Bacterial sugar transferase domain-containing protein</fullName>
    </recommendedName>
</protein>
<reference evidence="8 9" key="2">
    <citation type="submission" date="2020-03" db="EMBL/GenBank/DDBJ databases">
        <authorList>
            <person name="Ichikawa N."/>
            <person name="Kimura A."/>
            <person name="Kitahashi Y."/>
            <person name="Uohara A."/>
        </authorList>
    </citation>
    <scope>NUCLEOTIDE SEQUENCE [LARGE SCALE GENOMIC DNA]</scope>
    <source>
        <strain evidence="8 9">NBRC 108639</strain>
    </source>
</reference>
<evidence type="ECO:0000256" key="5">
    <source>
        <dbReference type="ARBA" id="ARBA00022989"/>
    </source>
</evidence>
<keyword evidence="3" id="KW-0808">Transferase</keyword>
<comment type="caution">
    <text evidence="8">The sequence shown here is derived from an EMBL/GenBank/DDBJ whole genome shotgun (WGS) entry which is preliminary data.</text>
</comment>
<keyword evidence="5" id="KW-1133">Transmembrane helix</keyword>
<evidence type="ECO:0000256" key="2">
    <source>
        <dbReference type="ARBA" id="ARBA00006464"/>
    </source>
</evidence>
<dbReference type="InterPro" id="IPR017475">
    <property type="entry name" value="EPS_sugar_tfrase"/>
</dbReference>
<dbReference type="GO" id="GO:0016020">
    <property type="term" value="C:membrane"/>
    <property type="evidence" value="ECO:0007669"/>
    <property type="project" value="UniProtKB-SubCell"/>
</dbReference>
<comment type="subcellular location">
    <subcellularLocation>
        <location evidence="1">Membrane</location>
        <topology evidence="1">Multi-pass membrane protein</topology>
    </subcellularLocation>
</comment>
<dbReference type="PANTHER" id="PTHR30576">
    <property type="entry name" value="COLANIC BIOSYNTHESIS UDP-GLUCOSE LIPID CARRIER TRANSFERASE"/>
    <property type="match status" value="1"/>
</dbReference>
<evidence type="ECO:0000259" key="7">
    <source>
        <dbReference type="Pfam" id="PF02397"/>
    </source>
</evidence>
<dbReference type="InterPro" id="IPR003362">
    <property type="entry name" value="Bact_transf"/>
</dbReference>
<comment type="similarity">
    <text evidence="2">Belongs to the bacterial sugar transferase family.</text>
</comment>
<reference evidence="8 9" key="1">
    <citation type="submission" date="2020-03" db="EMBL/GenBank/DDBJ databases">
        <title>Whole genome shotgun sequence of Phytohabitans houttuyneae NBRC 108639.</title>
        <authorList>
            <person name="Komaki H."/>
            <person name="Tamura T."/>
        </authorList>
    </citation>
    <scope>NUCLEOTIDE SEQUENCE [LARGE SCALE GENOMIC DNA]</scope>
    <source>
        <strain evidence="8 9">NBRC 108639</strain>
    </source>
</reference>
<keyword evidence="9" id="KW-1185">Reference proteome</keyword>
<evidence type="ECO:0000313" key="9">
    <source>
        <dbReference type="Proteomes" id="UP000482800"/>
    </source>
</evidence>
<dbReference type="NCBIfam" id="TIGR03025">
    <property type="entry name" value="EPS_sugtrans"/>
    <property type="match status" value="1"/>
</dbReference>
<evidence type="ECO:0000256" key="1">
    <source>
        <dbReference type="ARBA" id="ARBA00004141"/>
    </source>
</evidence>
<dbReference type="PANTHER" id="PTHR30576:SF10">
    <property type="entry name" value="SLL5057 PROTEIN"/>
    <property type="match status" value="1"/>
</dbReference>
<name>A0A6V8KEL8_9ACTN</name>
<evidence type="ECO:0000256" key="4">
    <source>
        <dbReference type="ARBA" id="ARBA00022692"/>
    </source>
</evidence>
<organism evidence="8 9">
    <name type="scientific">Phytohabitans houttuyneae</name>
    <dbReference type="NCBI Taxonomy" id="1076126"/>
    <lineage>
        <taxon>Bacteria</taxon>
        <taxon>Bacillati</taxon>
        <taxon>Actinomycetota</taxon>
        <taxon>Actinomycetes</taxon>
        <taxon>Micromonosporales</taxon>
        <taxon>Micromonosporaceae</taxon>
    </lineage>
</organism>
<gene>
    <name evidence="8" type="ORF">Phou_046760</name>
</gene>
<dbReference type="GO" id="GO:0016780">
    <property type="term" value="F:phosphotransferase activity, for other substituted phosphate groups"/>
    <property type="evidence" value="ECO:0007669"/>
    <property type="project" value="TreeGrafter"/>
</dbReference>
<dbReference type="RefSeq" id="WP_308784467.1">
    <property type="nucleotide sequence ID" value="NZ_BLPF01000001.1"/>
</dbReference>
<keyword evidence="4" id="KW-0812">Transmembrane</keyword>